<dbReference type="SUPFAM" id="SSF56672">
    <property type="entry name" value="DNA/RNA polymerases"/>
    <property type="match status" value="1"/>
</dbReference>
<evidence type="ECO:0000256" key="1">
    <source>
        <dbReference type="ARBA" id="ARBA00022679"/>
    </source>
</evidence>
<dbReference type="GO" id="GO:0004519">
    <property type="term" value="F:endonuclease activity"/>
    <property type="evidence" value="ECO:0007669"/>
    <property type="project" value="UniProtKB-KW"/>
</dbReference>
<dbReference type="GO" id="GO:0016787">
    <property type="term" value="F:hydrolase activity"/>
    <property type="evidence" value="ECO:0007669"/>
    <property type="project" value="UniProtKB-KW"/>
</dbReference>
<dbReference type="InterPro" id="IPR041373">
    <property type="entry name" value="RT_RNaseH"/>
</dbReference>
<name>A0A4P9ZKP2_9FUNG</name>
<organism evidence="8 9">
    <name type="scientific">Dimargaris cristalligena</name>
    <dbReference type="NCBI Taxonomy" id="215637"/>
    <lineage>
        <taxon>Eukaryota</taxon>
        <taxon>Fungi</taxon>
        <taxon>Fungi incertae sedis</taxon>
        <taxon>Zoopagomycota</taxon>
        <taxon>Kickxellomycotina</taxon>
        <taxon>Dimargaritomycetes</taxon>
        <taxon>Dimargaritales</taxon>
        <taxon>Dimargaritaceae</taxon>
        <taxon>Dimargaris</taxon>
    </lineage>
</organism>
<sequence>YTSARLDLAQQNYSVTKCKCLVILFALKKFHLYLYGQYFTIKMDVMMGYK</sequence>
<keyword evidence="1" id="KW-0808">Transferase</keyword>
<evidence type="ECO:0000256" key="3">
    <source>
        <dbReference type="ARBA" id="ARBA00022722"/>
    </source>
</evidence>
<dbReference type="EMBL" id="ML003538">
    <property type="protein sequence ID" value="RKP33817.1"/>
    <property type="molecule type" value="Genomic_DNA"/>
</dbReference>
<evidence type="ECO:0000256" key="6">
    <source>
        <dbReference type="ARBA" id="ARBA00022918"/>
    </source>
</evidence>
<feature type="non-terminal residue" evidence="8">
    <location>
        <position position="1"/>
    </location>
</feature>
<feature type="domain" description="Reverse transcriptase RNase H-like" evidence="7">
    <location>
        <begin position="1"/>
        <end position="44"/>
    </location>
</feature>
<keyword evidence="2" id="KW-0548">Nucleotidyltransferase</keyword>
<evidence type="ECO:0000313" key="9">
    <source>
        <dbReference type="Proteomes" id="UP000268162"/>
    </source>
</evidence>
<evidence type="ECO:0000313" key="8">
    <source>
        <dbReference type="EMBL" id="RKP33817.1"/>
    </source>
</evidence>
<keyword evidence="6" id="KW-0695">RNA-directed DNA polymerase</keyword>
<keyword evidence="4" id="KW-0255">Endonuclease</keyword>
<dbReference type="InterPro" id="IPR043502">
    <property type="entry name" value="DNA/RNA_pol_sf"/>
</dbReference>
<protein>
    <recommendedName>
        <fullName evidence="7">Reverse transcriptase RNase H-like domain-containing protein</fullName>
    </recommendedName>
</protein>
<evidence type="ECO:0000256" key="5">
    <source>
        <dbReference type="ARBA" id="ARBA00022801"/>
    </source>
</evidence>
<dbReference type="Pfam" id="PF17917">
    <property type="entry name" value="RT_RNaseH"/>
    <property type="match status" value="1"/>
</dbReference>
<keyword evidence="9" id="KW-1185">Reference proteome</keyword>
<dbReference type="AlphaFoldDB" id="A0A4P9ZKP2"/>
<evidence type="ECO:0000256" key="4">
    <source>
        <dbReference type="ARBA" id="ARBA00022759"/>
    </source>
</evidence>
<dbReference type="Proteomes" id="UP000268162">
    <property type="component" value="Unassembled WGS sequence"/>
</dbReference>
<dbReference type="GO" id="GO:0003964">
    <property type="term" value="F:RNA-directed DNA polymerase activity"/>
    <property type="evidence" value="ECO:0007669"/>
    <property type="project" value="UniProtKB-KW"/>
</dbReference>
<evidence type="ECO:0000259" key="7">
    <source>
        <dbReference type="Pfam" id="PF17917"/>
    </source>
</evidence>
<proteinExistence type="predicted"/>
<reference evidence="9" key="1">
    <citation type="journal article" date="2018" name="Nat. Microbiol.">
        <title>Leveraging single-cell genomics to expand the fungal tree of life.</title>
        <authorList>
            <person name="Ahrendt S.R."/>
            <person name="Quandt C.A."/>
            <person name="Ciobanu D."/>
            <person name="Clum A."/>
            <person name="Salamov A."/>
            <person name="Andreopoulos B."/>
            <person name="Cheng J.F."/>
            <person name="Woyke T."/>
            <person name="Pelin A."/>
            <person name="Henrissat B."/>
            <person name="Reynolds N.K."/>
            <person name="Benny G.L."/>
            <person name="Smith M.E."/>
            <person name="James T.Y."/>
            <person name="Grigoriev I.V."/>
        </authorList>
    </citation>
    <scope>NUCLEOTIDE SEQUENCE [LARGE SCALE GENOMIC DNA]</scope>
    <source>
        <strain evidence="9">RSA 468</strain>
    </source>
</reference>
<accession>A0A4P9ZKP2</accession>
<evidence type="ECO:0000256" key="2">
    <source>
        <dbReference type="ARBA" id="ARBA00022695"/>
    </source>
</evidence>
<keyword evidence="3" id="KW-0540">Nuclease</keyword>
<keyword evidence="5" id="KW-0378">Hydrolase</keyword>
<gene>
    <name evidence="8" type="ORF">BJ085DRAFT_25021</name>
</gene>